<accession>C6LAQ8</accession>
<sequence length="344" mass="40121">MKIQELRSLLGKADRSYVEKAFAESYKQLTKSQKEEIDPVIIDILEGREAEKKKKGSAVSFEKLEQEIEDFIENAYAQNYFAPNRVIPKSQRPKWRFMVKNFIKELEKILVESENYDRAVKLLTELYKLICEACNYYLFSTDDAFRSIGWSQPDLFALLVKKTFAAGYTRENISSLISLAVSGGLSREALHTMQEMVLLSELKTSDVKQIAIEEAKKLTDDREKKWKDTSKNNNRWYELEEEINELCAVILMVSVELAEPEEGIKFYFKHAQNSSREITMYCALQLMDWMEEEELWIKVYEYGISKKIRPREGLIRSYEKRKNKMTVKTEENAAADEKGPGENI</sequence>
<dbReference type="AlphaFoldDB" id="C6LAQ8"/>
<evidence type="ECO:0000313" key="2">
    <source>
        <dbReference type="Proteomes" id="UP000005561"/>
    </source>
</evidence>
<dbReference type="EMBL" id="ACCL02000003">
    <property type="protein sequence ID" value="EET62039.1"/>
    <property type="molecule type" value="Genomic_DNA"/>
</dbReference>
<dbReference type="Proteomes" id="UP000005561">
    <property type="component" value="Unassembled WGS sequence"/>
</dbReference>
<reference evidence="1" key="1">
    <citation type="submission" date="2009-07" db="EMBL/GenBank/DDBJ databases">
        <authorList>
            <person name="Weinstock G."/>
            <person name="Sodergren E."/>
            <person name="Clifton S."/>
            <person name="Fulton L."/>
            <person name="Fulton B."/>
            <person name="Courtney L."/>
            <person name="Fronick C."/>
            <person name="Harrison M."/>
            <person name="Strong C."/>
            <person name="Farmer C."/>
            <person name="Delahaunty K."/>
            <person name="Markovic C."/>
            <person name="Hall O."/>
            <person name="Minx P."/>
            <person name="Tomlinson C."/>
            <person name="Mitreva M."/>
            <person name="Nelson J."/>
            <person name="Hou S."/>
            <person name="Wollam A."/>
            <person name="Pepin K.H."/>
            <person name="Johnson M."/>
            <person name="Bhonagiri V."/>
            <person name="Nash W.E."/>
            <person name="Warren W."/>
            <person name="Chinwalla A."/>
            <person name="Mardis E.R."/>
            <person name="Wilson R.K."/>
        </authorList>
    </citation>
    <scope>NUCLEOTIDE SEQUENCE [LARGE SCALE GENOMIC DNA]</scope>
    <source>
        <strain evidence="1">DSM 14469</strain>
    </source>
</reference>
<dbReference type="RefSeq" id="WP_006860500.1">
    <property type="nucleotide sequence ID" value="NZ_ACCL02000003.1"/>
</dbReference>
<gene>
    <name evidence="1" type="ORF">BRYFOR_05702</name>
</gene>
<evidence type="ECO:0000313" key="1">
    <source>
        <dbReference type="EMBL" id="EET62039.1"/>
    </source>
</evidence>
<name>C6LAQ8_9FIRM</name>
<proteinExistence type="predicted"/>
<dbReference type="STRING" id="168384.SAMN05660368_03886"/>
<comment type="caution">
    <text evidence="1">The sequence shown here is derived from an EMBL/GenBank/DDBJ whole genome shotgun (WGS) entry which is preliminary data.</text>
</comment>
<organism evidence="1 2">
    <name type="scientific">Marvinbryantia formatexigens DSM 14469</name>
    <dbReference type="NCBI Taxonomy" id="478749"/>
    <lineage>
        <taxon>Bacteria</taxon>
        <taxon>Bacillati</taxon>
        <taxon>Bacillota</taxon>
        <taxon>Clostridia</taxon>
        <taxon>Lachnospirales</taxon>
        <taxon>Lachnospiraceae</taxon>
        <taxon>Marvinbryantia</taxon>
    </lineage>
</organism>
<dbReference type="OrthoDB" id="2081419at2"/>
<dbReference type="eggNOG" id="ENOG5032N72">
    <property type="taxonomic scope" value="Bacteria"/>
</dbReference>
<protein>
    <submittedName>
        <fullName evidence="1">Uncharacterized protein</fullName>
    </submittedName>
</protein>
<keyword evidence="2" id="KW-1185">Reference proteome</keyword>